<dbReference type="Proteomes" id="UP000188879">
    <property type="component" value="Unassembled WGS sequence"/>
</dbReference>
<dbReference type="RefSeq" id="WP_076959069.1">
    <property type="nucleotide sequence ID" value="NZ_MLCO01000213.1"/>
</dbReference>
<sequence>MPRLFVALALPDPLREQLADLAGGIPGARWVAPENYHLTLRFIGEIEGWQADEVDEALSGIRAKPFDLALSGLDIFEKAGRITSLHVKVERSDRLLHLQSKVETALQRAGLPPERRRFAPHVTLARTERAAPDKLISFVQTHNLFRPDPVPIDHFSLFSSRLGKEQAHYEAEVDYALARPPVDAEELPARAAGV</sequence>
<evidence type="ECO:0000259" key="3">
    <source>
        <dbReference type="Pfam" id="PF02834"/>
    </source>
</evidence>
<dbReference type="InterPro" id="IPR014051">
    <property type="entry name" value="Phosphoesterase_HXTX"/>
</dbReference>
<dbReference type="GO" id="GO:0008664">
    <property type="term" value="F:RNA 2',3'-cyclic 3'-phosphodiesterase activity"/>
    <property type="evidence" value="ECO:0007669"/>
    <property type="project" value="UniProtKB-EC"/>
</dbReference>
<dbReference type="GO" id="GO:0004113">
    <property type="term" value="F:2',3'-cyclic-nucleotide 3'-phosphodiesterase activity"/>
    <property type="evidence" value="ECO:0007669"/>
    <property type="project" value="InterPro"/>
</dbReference>
<dbReference type="OrthoDB" id="9793819at2"/>
<feature type="active site" description="Proton acceptor" evidence="2">
    <location>
        <position position="121"/>
    </location>
</feature>
<proteinExistence type="inferred from homology"/>
<feature type="domain" description="Phosphoesterase HXTX" evidence="3">
    <location>
        <begin position="92"/>
        <end position="165"/>
    </location>
</feature>
<dbReference type="PANTHER" id="PTHR35561:SF1">
    <property type="entry name" value="RNA 2',3'-CYCLIC PHOSPHODIESTERASE"/>
    <property type="match status" value="1"/>
</dbReference>
<accession>A0A1V2GXY5</accession>
<name>A0A1V2GXY5_9PROT</name>
<feature type="short sequence motif" description="HXTX 2" evidence="2">
    <location>
        <begin position="121"/>
        <end position="124"/>
    </location>
</feature>
<dbReference type="NCBIfam" id="TIGR02258">
    <property type="entry name" value="2_5_ligase"/>
    <property type="match status" value="1"/>
</dbReference>
<evidence type="ECO:0000313" key="4">
    <source>
        <dbReference type="EMBL" id="ONG49999.1"/>
    </source>
</evidence>
<dbReference type="SUPFAM" id="SSF55144">
    <property type="entry name" value="LigT-like"/>
    <property type="match status" value="1"/>
</dbReference>
<feature type="domain" description="Phosphoesterase HXTX" evidence="3">
    <location>
        <begin position="9"/>
        <end position="78"/>
    </location>
</feature>
<comment type="catalytic activity">
    <reaction evidence="2">
        <text>a 3'-end 2',3'-cyclophospho-ribonucleotide-RNA + H2O = a 3'-end 2'-phospho-ribonucleotide-RNA + H(+)</text>
        <dbReference type="Rhea" id="RHEA:11828"/>
        <dbReference type="Rhea" id="RHEA-COMP:10464"/>
        <dbReference type="Rhea" id="RHEA-COMP:17353"/>
        <dbReference type="ChEBI" id="CHEBI:15377"/>
        <dbReference type="ChEBI" id="CHEBI:15378"/>
        <dbReference type="ChEBI" id="CHEBI:83064"/>
        <dbReference type="ChEBI" id="CHEBI:173113"/>
        <dbReference type="EC" id="3.1.4.58"/>
    </reaction>
</comment>
<reference evidence="4 5" key="1">
    <citation type="submission" date="2016-10" db="EMBL/GenBank/DDBJ databases">
        <title>Draft Genome sequence of Roseomonas sp. strain M3.</title>
        <authorList>
            <person name="Subhash Y."/>
            <person name="Lee S."/>
        </authorList>
    </citation>
    <scope>NUCLEOTIDE SEQUENCE [LARGE SCALE GENOMIC DNA]</scope>
    <source>
        <strain evidence="4 5">M3</strain>
    </source>
</reference>
<comment type="caution">
    <text evidence="4">The sequence shown here is derived from an EMBL/GenBank/DDBJ whole genome shotgun (WGS) entry which is preliminary data.</text>
</comment>
<feature type="short sequence motif" description="HXTX 1" evidence="2">
    <location>
        <begin position="37"/>
        <end position="40"/>
    </location>
</feature>
<dbReference type="PANTHER" id="PTHR35561">
    <property type="entry name" value="RNA 2',3'-CYCLIC PHOSPHODIESTERASE"/>
    <property type="match status" value="1"/>
</dbReference>
<keyword evidence="4" id="KW-0436">Ligase</keyword>
<evidence type="ECO:0000256" key="1">
    <source>
        <dbReference type="ARBA" id="ARBA00022801"/>
    </source>
</evidence>
<organism evidence="4 5">
    <name type="scientific">Teichococcus deserti</name>
    <dbReference type="NCBI Taxonomy" id="1817963"/>
    <lineage>
        <taxon>Bacteria</taxon>
        <taxon>Pseudomonadati</taxon>
        <taxon>Pseudomonadota</taxon>
        <taxon>Alphaproteobacteria</taxon>
        <taxon>Acetobacterales</taxon>
        <taxon>Roseomonadaceae</taxon>
        <taxon>Roseomonas</taxon>
    </lineage>
</organism>
<gene>
    <name evidence="4" type="ORF">BKE38_20010</name>
</gene>
<keyword evidence="1 2" id="KW-0378">Hydrolase</keyword>
<dbReference type="InterPro" id="IPR004175">
    <property type="entry name" value="RNA_CPDase"/>
</dbReference>
<comment type="function">
    <text evidence="2">Hydrolyzes RNA 2',3'-cyclic phosphodiester to an RNA 2'-phosphomonoester.</text>
</comment>
<evidence type="ECO:0000256" key="2">
    <source>
        <dbReference type="HAMAP-Rule" id="MF_01940"/>
    </source>
</evidence>
<dbReference type="GO" id="GO:0016874">
    <property type="term" value="F:ligase activity"/>
    <property type="evidence" value="ECO:0007669"/>
    <property type="project" value="UniProtKB-KW"/>
</dbReference>
<feature type="active site" description="Proton donor" evidence="2">
    <location>
        <position position="37"/>
    </location>
</feature>
<dbReference type="HAMAP" id="MF_01940">
    <property type="entry name" value="RNA_CPDase"/>
    <property type="match status" value="1"/>
</dbReference>
<dbReference type="EMBL" id="MLCO01000213">
    <property type="protein sequence ID" value="ONG49999.1"/>
    <property type="molecule type" value="Genomic_DNA"/>
</dbReference>
<dbReference type="AlphaFoldDB" id="A0A1V2GXY5"/>
<dbReference type="EC" id="3.1.4.58" evidence="2"/>
<evidence type="ECO:0000313" key="5">
    <source>
        <dbReference type="Proteomes" id="UP000188879"/>
    </source>
</evidence>
<protein>
    <recommendedName>
        <fullName evidence="2">RNA 2',3'-cyclic phosphodiesterase</fullName>
        <shortName evidence="2">RNA 2',3'-CPDase</shortName>
        <ecNumber evidence="2">3.1.4.58</ecNumber>
    </recommendedName>
</protein>
<dbReference type="Pfam" id="PF02834">
    <property type="entry name" value="LigT_PEase"/>
    <property type="match status" value="2"/>
</dbReference>
<dbReference type="InterPro" id="IPR009097">
    <property type="entry name" value="Cyclic_Pdiesterase"/>
</dbReference>
<dbReference type="Gene3D" id="3.90.1140.10">
    <property type="entry name" value="Cyclic phosphodiesterase"/>
    <property type="match status" value="1"/>
</dbReference>
<comment type="similarity">
    <text evidence="2">Belongs to the 2H phosphoesterase superfamily. ThpR family.</text>
</comment>
<keyword evidence="5" id="KW-1185">Reference proteome</keyword>